<protein>
    <recommendedName>
        <fullName evidence="11">Aspartoacylase</fullName>
    </recommendedName>
</protein>
<dbReference type="AlphaFoldDB" id="A0A081K8N0"/>
<evidence type="ECO:0000256" key="5">
    <source>
        <dbReference type="PIRSR" id="PIRSR018001-1"/>
    </source>
</evidence>
<dbReference type="PIRSF" id="PIRSF018001">
    <property type="entry name" value="Aspartoacylase"/>
    <property type="match status" value="1"/>
</dbReference>
<comment type="cofactor">
    <cofactor evidence="6">
        <name>Zn(2+)</name>
        <dbReference type="ChEBI" id="CHEBI:29105"/>
    </cofactor>
    <text evidence="6">Binds 1 zinc ion per subunit.</text>
</comment>
<feature type="active site" description="Proton donor/acceptor" evidence="5">
    <location>
        <position position="171"/>
    </location>
</feature>
<proteinExistence type="inferred from homology"/>
<feature type="binding site" evidence="6">
    <location>
        <position position="112"/>
    </location>
    <ligand>
        <name>Zn(2+)</name>
        <dbReference type="ChEBI" id="CHEBI:29105"/>
    </ligand>
</feature>
<feature type="domain" description="AstE/AspA barrel-sandwich hybrid" evidence="7">
    <location>
        <begin position="213"/>
        <end position="293"/>
    </location>
</feature>
<evidence type="ECO:0000256" key="4">
    <source>
        <dbReference type="ARBA" id="ARBA00022833"/>
    </source>
</evidence>
<evidence type="ECO:0000259" key="8">
    <source>
        <dbReference type="Pfam" id="PF24827"/>
    </source>
</evidence>
<dbReference type="GO" id="GO:0005829">
    <property type="term" value="C:cytosol"/>
    <property type="evidence" value="ECO:0007669"/>
    <property type="project" value="TreeGrafter"/>
</dbReference>
<feature type="binding site" evidence="6">
    <location>
        <position position="22"/>
    </location>
    <ligand>
        <name>Zn(2+)</name>
        <dbReference type="ChEBI" id="CHEBI:29105"/>
    </ligand>
</feature>
<dbReference type="InterPro" id="IPR050178">
    <property type="entry name" value="AspA/AstE_fam"/>
</dbReference>
<keyword evidence="3" id="KW-0378">Hydrolase</keyword>
<dbReference type="EMBL" id="JOJP01000001">
    <property type="protein sequence ID" value="KEI70506.1"/>
    <property type="molecule type" value="Genomic_DNA"/>
</dbReference>
<dbReference type="Pfam" id="PF24827">
    <property type="entry name" value="AstE_AspA_cat"/>
    <property type="match status" value="1"/>
</dbReference>
<keyword evidence="10" id="KW-1185">Reference proteome</keyword>
<dbReference type="GO" id="GO:0016811">
    <property type="term" value="F:hydrolase activity, acting on carbon-nitrogen (but not peptide) bonds, in linear amides"/>
    <property type="evidence" value="ECO:0007669"/>
    <property type="project" value="InterPro"/>
</dbReference>
<evidence type="ECO:0000313" key="10">
    <source>
        <dbReference type="Proteomes" id="UP000027997"/>
    </source>
</evidence>
<dbReference type="eggNOG" id="COG3608">
    <property type="taxonomic scope" value="Bacteria"/>
</dbReference>
<organism evidence="9 10">
    <name type="scientific">Endozoicomonas elysicola</name>
    <dbReference type="NCBI Taxonomy" id="305900"/>
    <lineage>
        <taxon>Bacteria</taxon>
        <taxon>Pseudomonadati</taxon>
        <taxon>Pseudomonadota</taxon>
        <taxon>Gammaproteobacteria</taxon>
        <taxon>Oceanospirillales</taxon>
        <taxon>Endozoicomonadaceae</taxon>
        <taxon>Endozoicomonas</taxon>
    </lineage>
</organism>
<dbReference type="PANTHER" id="PTHR15162:SF7">
    <property type="entry name" value="SUCCINYLGLUTAMATE DESUCCINYLASE"/>
    <property type="match status" value="1"/>
</dbReference>
<evidence type="ECO:0000256" key="2">
    <source>
        <dbReference type="ARBA" id="ARBA00022723"/>
    </source>
</evidence>
<dbReference type="GO" id="GO:0046872">
    <property type="term" value="F:metal ion binding"/>
    <property type="evidence" value="ECO:0007669"/>
    <property type="project" value="UniProtKB-KW"/>
</dbReference>
<sequence length="299" mass="34181">MNGDKNLIIEQITIVGGTHGNEYIGPFFIRKAEQTNIYQDNPIVVSTLLANPEAFTQARRFIDQDLNRSFSSDILTGNQDQHECQRAREISRHFSQGLSQNESGQHFIIDLHSTTANMGITLIVRNNEPLNLRTAAYVQKNMPETRILLSDMDHVQHQSLNSISRFGIVIEVGPLPNAVLRHDLFEATERVVDLVVKFLTLSKTRKEPKLPDEVTVFKFREKVPYPRDQEGELTAMVHKDLQDRDYRLLETSHPIFMTFQGGEIRYSSEPGYPVFINEAAYYLEDTAFIITDKVEASLK</sequence>
<dbReference type="Proteomes" id="UP000027997">
    <property type="component" value="Unassembled WGS sequence"/>
</dbReference>
<dbReference type="InterPro" id="IPR007036">
    <property type="entry name" value="Aste_AspA_hybrid_dom"/>
</dbReference>
<dbReference type="STRING" id="305900.GV64_06935"/>
<dbReference type="NCBIfam" id="NF002601">
    <property type="entry name" value="PRK02259.1"/>
    <property type="match status" value="1"/>
</dbReference>
<evidence type="ECO:0008006" key="11">
    <source>
        <dbReference type="Google" id="ProtNLM"/>
    </source>
</evidence>
<dbReference type="Pfam" id="PF04952">
    <property type="entry name" value="AstE_AspA_hybrid"/>
    <property type="match status" value="1"/>
</dbReference>
<evidence type="ECO:0000256" key="6">
    <source>
        <dbReference type="PIRSR" id="PIRSR018001-3"/>
    </source>
</evidence>
<dbReference type="Gene3D" id="2.20.25.160">
    <property type="match status" value="1"/>
</dbReference>
<name>A0A081K8N0_9GAMM</name>
<dbReference type="InterPro" id="IPR055438">
    <property type="entry name" value="AstE_AspA_cat"/>
</dbReference>
<comment type="caution">
    <text evidence="9">The sequence shown here is derived from an EMBL/GenBank/DDBJ whole genome shotgun (WGS) entry which is preliminary data.</text>
</comment>
<dbReference type="PANTHER" id="PTHR15162">
    <property type="entry name" value="ASPARTOACYLASE"/>
    <property type="match status" value="1"/>
</dbReference>
<comment type="similarity">
    <text evidence="1">Belongs to the AspA/AstE family. Aspartoacylase subfamily.</text>
</comment>
<dbReference type="RefSeq" id="WP_020580914.1">
    <property type="nucleotide sequence ID" value="NZ_JOJP01000001.1"/>
</dbReference>
<evidence type="ECO:0000259" key="7">
    <source>
        <dbReference type="Pfam" id="PF04952"/>
    </source>
</evidence>
<dbReference type="InterPro" id="IPR016708">
    <property type="entry name" value="Aspartoacylase"/>
</dbReference>
<evidence type="ECO:0000256" key="1">
    <source>
        <dbReference type="ARBA" id="ARBA00006173"/>
    </source>
</evidence>
<dbReference type="Gene3D" id="3.40.630.10">
    <property type="entry name" value="Zn peptidases"/>
    <property type="match status" value="1"/>
</dbReference>
<gene>
    <name evidence="9" type="ORF">GV64_06935</name>
</gene>
<feature type="domain" description="Succinylglutamate desuccinylase/Aspartoacylase catalytic" evidence="8">
    <location>
        <begin position="10"/>
        <end position="198"/>
    </location>
</feature>
<accession>A0A081K8N0</accession>
<evidence type="ECO:0000256" key="3">
    <source>
        <dbReference type="ARBA" id="ARBA00022801"/>
    </source>
</evidence>
<dbReference type="GO" id="GO:0016788">
    <property type="term" value="F:hydrolase activity, acting on ester bonds"/>
    <property type="evidence" value="ECO:0007669"/>
    <property type="project" value="InterPro"/>
</dbReference>
<evidence type="ECO:0000313" key="9">
    <source>
        <dbReference type="EMBL" id="KEI70506.1"/>
    </source>
</evidence>
<feature type="binding site" evidence="6">
    <location>
        <position position="19"/>
    </location>
    <ligand>
        <name>Zn(2+)</name>
        <dbReference type="ChEBI" id="CHEBI:29105"/>
    </ligand>
</feature>
<dbReference type="HAMAP" id="MF_00704">
    <property type="entry name" value="Aspartoacylase"/>
    <property type="match status" value="1"/>
</dbReference>
<keyword evidence="4 6" id="KW-0862">Zinc</keyword>
<dbReference type="SUPFAM" id="SSF53187">
    <property type="entry name" value="Zn-dependent exopeptidases"/>
    <property type="match status" value="1"/>
</dbReference>
<reference evidence="9 10" key="1">
    <citation type="submission" date="2014-06" db="EMBL/GenBank/DDBJ databases">
        <title>Whole Genome Sequences of Three Symbiotic Endozoicomonas Bacteria.</title>
        <authorList>
            <person name="Neave M.J."/>
            <person name="Apprill A."/>
            <person name="Voolstra C.R."/>
        </authorList>
    </citation>
    <scope>NUCLEOTIDE SEQUENCE [LARGE SCALE GENOMIC DNA]</scope>
    <source>
        <strain evidence="9 10">DSM 22380</strain>
    </source>
</reference>
<keyword evidence="2 6" id="KW-0479">Metal-binding</keyword>